<organism evidence="10 11">
    <name type="scientific">Geodermatophilus normandii</name>
    <dbReference type="NCBI Taxonomy" id="1137989"/>
    <lineage>
        <taxon>Bacteria</taxon>
        <taxon>Bacillati</taxon>
        <taxon>Actinomycetota</taxon>
        <taxon>Actinomycetes</taxon>
        <taxon>Geodermatophilales</taxon>
        <taxon>Geodermatophilaceae</taxon>
        <taxon>Geodermatophilus</taxon>
    </lineage>
</organism>
<keyword evidence="6 9" id="KW-1133">Transmembrane helix</keyword>
<comment type="caution">
    <text evidence="10">The sequence shown here is derived from an EMBL/GenBank/DDBJ whole genome shotgun (WGS) entry which is preliminary data.</text>
</comment>
<comment type="similarity">
    <text evidence="2">Belongs to the autoinducer-2 exporter (AI-2E) (TC 2.A.86) family.</text>
</comment>
<proteinExistence type="inferred from homology"/>
<dbReference type="GO" id="GO:0055085">
    <property type="term" value="P:transmembrane transport"/>
    <property type="evidence" value="ECO:0007669"/>
    <property type="project" value="TreeGrafter"/>
</dbReference>
<evidence type="ECO:0000256" key="7">
    <source>
        <dbReference type="ARBA" id="ARBA00023136"/>
    </source>
</evidence>
<dbReference type="EMBL" id="JAAGWE010000037">
    <property type="protein sequence ID" value="NEM08278.1"/>
    <property type="molecule type" value="Genomic_DNA"/>
</dbReference>
<keyword evidence="4" id="KW-1003">Cell membrane</keyword>
<dbReference type="GO" id="GO:0005886">
    <property type="term" value="C:plasma membrane"/>
    <property type="evidence" value="ECO:0007669"/>
    <property type="project" value="UniProtKB-SubCell"/>
</dbReference>
<evidence type="ECO:0000256" key="8">
    <source>
        <dbReference type="SAM" id="MobiDB-lite"/>
    </source>
</evidence>
<name>A0A6P0GLQ3_9ACTN</name>
<evidence type="ECO:0000256" key="9">
    <source>
        <dbReference type="SAM" id="Phobius"/>
    </source>
</evidence>
<evidence type="ECO:0000256" key="4">
    <source>
        <dbReference type="ARBA" id="ARBA00022475"/>
    </source>
</evidence>
<evidence type="ECO:0000313" key="10">
    <source>
        <dbReference type="EMBL" id="NEM08278.1"/>
    </source>
</evidence>
<feature type="transmembrane region" description="Helical" evidence="9">
    <location>
        <begin position="43"/>
        <end position="60"/>
    </location>
</feature>
<evidence type="ECO:0000256" key="2">
    <source>
        <dbReference type="ARBA" id="ARBA00009773"/>
    </source>
</evidence>
<feature type="transmembrane region" description="Helical" evidence="9">
    <location>
        <begin position="295"/>
        <end position="311"/>
    </location>
</feature>
<evidence type="ECO:0000256" key="5">
    <source>
        <dbReference type="ARBA" id="ARBA00022692"/>
    </source>
</evidence>
<feature type="transmembrane region" description="Helical" evidence="9">
    <location>
        <begin position="97"/>
        <end position="118"/>
    </location>
</feature>
<evidence type="ECO:0000256" key="1">
    <source>
        <dbReference type="ARBA" id="ARBA00004651"/>
    </source>
</evidence>
<protein>
    <submittedName>
        <fullName evidence="10">AI-2E family transporter</fullName>
    </submittedName>
</protein>
<sequence length="375" mass="38858">MARPEDGRGRAEGIGGPGSTAPPPTGTTVGVIPAWTLRTMARCGAVLGLAAVAWLAFWLVLRLPLLSLTVALALLVTAAATPMAARLRRSGVPAGAAAFLLVVLLIAALTGIGFLVGFRASAALRDLTRPVAAGVDRIRVWLIEGPLGLEPTQVADLRNRIVTWLYALTPDPAAGARTGLYAASGLVLLLFLVFFLLKDGDRMWSWLLVRLPAPRREQVDGAGCAAWRTLTRYTGGLVVVALIDAVGIGLALLLLGVPLWVSLTLLTFFGAFVPVLGATASGAVAVLVTLVTNGATDAVVVLVVVLAVQQLEGNVLQPLVMGRAVHLHPVVTLVAVTAGTLLLGVPGALLAVPTLAVAYRVVEHVRTHPVPSPQG</sequence>
<keyword evidence="5 9" id="KW-0812">Transmembrane</keyword>
<dbReference type="InterPro" id="IPR002549">
    <property type="entry name" value="AI-2E-like"/>
</dbReference>
<reference evidence="10 11" key="1">
    <citation type="submission" date="2019-12" db="EMBL/GenBank/DDBJ databases">
        <title>WGS of CPCC 203550 I12A-02606.</title>
        <authorList>
            <person name="Jiang Z."/>
        </authorList>
    </citation>
    <scope>NUCLEOTIDE SEQUENCE [LARGE SCALE GENOMIC DNA]</scope>
    <source>
        <strain evidence="10 11">I12A-02606</strain>
    </source>
</reference>
<dbReference type="PANTHER" id="PTHR21716:SF53">
    <property type="entry name" value="PERMEASE PERM-RELATED"/>
    <property type="match status" value="1"/>
</dbReference>
<evidence type="ECO:0000256" key="3">
    <source>
        <dbReference type="ARBA" id="ARBA00022448"/>
    </source>
</evidence>
<dbReference type="PANTHER" id="PTHR21716">
    <property type="entry name" value="TRANSMEMBRANE PROTEIN"/>
    <property type="match status" value="1"/>
</dbReference>
<comment type="subcellular location">
    <subcellularLocation>
        <location evidence="1">Cell membrane</location>
        <topology evidence="1">Multi-pass membrane protein</topology>
    </subcellularLocation>
</comment>
<gene>
    <name evidence="10" type="ORF">GCU54_20105</name>
</gene>
<feature type="transmembrane region" description="Helical" evidence="9">
    <location>
        <begin position="331"/>
        <end position="359"/>
    </location>
</feature>
<dbReference type="AlphaFoldDB" id="A0A6P0GLQ3"/>
<feature type="region of interest" description="Disordered" evidence="8">
    <location>
        <begin position="1"/>
        <end position="27"/>
    </location>
</feature>
<feature type="transmembrane region" description="Helical" evidence="9">
    <location>
        <begin position="237"/>
        <end position="260"/>
    </location>
</feature>
<keyword evidence="3" id="KW-0813">Transport</keyword>
<dbReference type="Pfam" id="PF01594">
    <property type="entry name" value="AI-2E_transport"/>
    <property type="match status" value="1"/>
</dbReference>
<dbReference type="RefSeq" id="WP_163478362.1">
    <property type="nucleotide sequence ID" value="NZ_JAAGWE010000037.1"/>
</dbReference>
<feature type="transmembrane region" description="Helical" evidence="9">
    <location>
        <begin position="178"/>
        <end position="197"/>
    </location>
</feature>
<keyword evidence="7 9" id="KW-0472">Membrane</keyword>
<feature type="transmembrane region" description="Helical" evidence="9">
    <location>
        <begin position="266"/>
        <end position="288"/>
    </location>
</feature>
<evidence type="ECO:0000313" key="11">
    <source>
        <dbReference type="Proteomes" id="UP000471126"/>
    </source>
</evidence>
<dbReference type="Proteomes" id="UP000471126">
    <property type="component" value="Unassembled WGS sequence"/>
</dbReference>
<evidence type="ECO:0000256" key="6">
    <source>
        <dbReference type="ARBA" id="ARBA00022989"/>
    </source>
</evidence>
<accession>A0A6P0GLQ3</accession>
<feature type="transmembrane region" description="Helical" evidence="9">
    <location>
        <begin position="66"/>
        <end position="85"/>
    </location>
</feature>
<feature type="compositionally biased region" description="Basic and acidic residues" evidence="8">
    <location>
        <begin position="1"/>
        <end position="11"/>
    </location>
</feature>